<evidence type="ECO:0000313" key="4">
    <source>
        <dbReference type="Proteomes" id="UP000460949"/>
    </source>
</evidence>
<sequence>MTAVLKKISTDMLNTILIIGVILLIIEIVFFNGGLIFSLGFSAVLVYFGWKNYKPVWRKVLFWVGAVSFGLTVLSMIAVRFLVLAILFLALRHYYKTKQHPEKVQVERLDPEWADPPGEPLFTQKFFGRQTTPPHSYPWQDINVHGGLGDRVIDLSETVLPPDESVISIRHFVGNVTIYVPYEVEVMIHHSAVIGRSTIFQFKKTKMLNQMTFYQTPDYQKNKPRVKVITSIFSGDLEVKRI</sequence>
<proteinExistence type="predicted"/>
<dbReference type="Pfam" id="PF09922">
    <property type="entry name" value="LiaF-like_C"/>
    <property type="match status" value="1"/>
</dbReference>
<reference evidence="3 4" key="1">
    <citation type="submission" date="2019-11" db="EMBL/GenBank/DDBJ databases">
        <title>Genome sequences of 17 halophilic strains isolated from different environments.</title>
        <authorList>
            <person name="Furrow R.E."/>
        </authorList>
    </citation>
    <scope>NUCLEOTIDE SEQUENCE [LARGE SCALE GENOMIC DNA]</scope>
    <source>
        <strain evidence="3 4">22511_23_Filter</strain>
    </source>
</reference>
<dbReference type="InterPro" id="IPR024425">
    <property type="entry name" value="LiaF-like_C"/>
</dbReference>
<dbReference type="Proteomes" id="UP000460949">
    <property type="component" value="Unassembled WGS sequence"/>
</dbReference>
<feature type="transmembrane region" description="Helical" evidence="1">
    <location>
        <begin position="16"/>
        <end position="48"/>
    </location>
</feature>
<dbReference type="OrthoDB" id="2351415at2"/>
<evidence type="ECO:0000313" key="3">
    <source>
        <dbReference type="EMBL" id="MYL20374.1"/>
    </source>
</evidence>
<name>A0A845E3W6_9BACI</name>
<dbReference type="GO" id="GO:0016020">
    <property type="term" value="C:membrane"/>
    <property type="evidence" value="ECO:0007669"/>
    <property type="project" value="InterPro"/>
</dbReference>
<evidence type="ECO:0000259" key="2">
    <source>
        <dbReference type="Pfam" id="PF09922"/>
    </source>
</evidence>
<dbReference type="InterPro" id="IPR047793">
    <property type="entry name" value="LiaF_C"/>
</dbReference>
<keyword evidence="1" id="KW-0812">Transmembrane</keyword>
<dbReference type="InterPro" id="IPR016975">
    <property type="entry name" value="Cell_wall_LiaF"/>
</dbReference>
<accession>A0A845E3W6</accession>
<evidence type="ECO:0000256" key="1">
    <source>
        <dbReference type="SAM" id="Phobius"/>
    </source>
</evidence>
<dbReference type="AlphaFoldDB" id="A0A845E3W6"/>
<feature type="transmembrane region" description="Helical" evidence="1">
    <location>
        <begin position="60"/>
        <end position="91"/>
    </location>
</feature>
<keyword evidence="1" id="KW-1133">Transmembrane helix</keyword>
<organism evidence="3 4">
    <name type="scientific">Halobacillus litoralis</name>
    <dbReference type="NCBI Taxonomy" id="45668"/>
    <lineage>
        <taxon>Bacteria</taxon>
        <taxon>Bacillati</taxon>
        <taxon>Bacillota</taxon>
        <taxon>Bacilli</taxon>
        <taxon>Bacillales</taxon>
        <taxon>Bacillaceae</taxon>
        <taxon>Halobacillus</taxon>
    </lineage>
</organism>
<comment type="caution">
    <text evidence="3">The sequence shown here is derived from an EMBL/GenBank/DDBJ whole genome shotgun (WGS) entry which is preliminary data.</text>
</comment>
<dbReference type="NCBIfam" id="NF040535">
    <property type="entry name" value="LiaF_C_term"/>
    <property type="match status" value="1"/>
</dbReference>
<protein>
    <recommendedName>
        <fullName evidence="2">Cell wall-active antibiotics response LiaF-like C-terminal domain-containing protein</fullName>
    </recommendedName>
</protein>
<gene>
    <name evidence="3" type="ORF">GLW04_10775</name>
</gene>
<feature type="domain" description="Cell wall-active antibiotics response LiaF-like C-terminal" evidence="2">
    <location>
        <begin position="126"/>
        <end position="239"/>
    </location>
</feature>
<keyword evidence="1" id="KW-0472">Membrane</keyword>
<dbReference type="PIRSF" id="PIRSF031509">
    <property type="entry name" value="Cell_wall_LiaF/YvqF"/>
    <property type="match status" value="1"/>
</dbReference>
<dbReference type="EMBL" id="WMET01000002">
    <property type="protein sequence ID" value="MYL20374.1"/>
    <property type="molecule type" value="Genomic_DNA"/>
</dbReference>